<evidence type="ECO:0000256" key="2">
    <source>
        <dbReference type="ARBA" id="ARBA00022598"/>
    </source>
</evidence>
<comment type="similarity">
    <text evidence="1">Belongs to the ATP-dependent AMP-binding enzyme family.</text>
</comment>
<name>A0A0E3V234_9BURK</name>
<sequence length="513" mass="55381">MIKTDVIKPLGKLLEQRAVQYGSKVAYWDSYKEASYFELNRQSGNISKKLRSQGFLSADKVAIYLPNSVNWVLSCFGVVRSGLVAVPISHDAAPGEVSYRITDSGAKAIITTKDRLALLGGLKDEIGTSLQIIIVDEDRALGCENFSEYCADSPQLVEEEIQTSIDEVAFIVYTSGTTGKAKGVQLTLRSMLWVVAACWIPIAEINDKDVVLSPLPLFHSYALNFSVLSIIAAGASEFIVEKYSSSQVLTLLKTGNFTVLPGVPTMFHYILESAKADSAVKLNGMRLCISAGAILPADLNRGFEEFFAIKLLDGYGITETSTMVTMNSPVWGRTLGSCGLPVVGVAVRIVDPTTGADLGPGQEGELIVRGPNVMVGYHNKPTETAAALKNGWYHTGDLAKADANGYLTITGRLKELIIRGGQNIAPGEIEEAVLRHPAILDCAAVGIEHKHLGEIPVVFIVLRDGKSIGAEELIDFTKGHLSSYKVPAQIHVVKEIPRTGSGKVMRFKLKEAI</sequence>
<feature type="domain" description="AMP-dependent synthetase/ligase" evidence="3">
    <location>
        <begin position="14"/>
        <end position="378"/>
    </location>
</feature>
<dbReference type="PATRIC" id="fig|576611.7.peg.1707"/>
<evidence type="ECO:0000313" key="5">
    <source>
        <dbReference type="EMBL" id="AKD26013.1"/>
    </source>
</evidence>
<dbReference type="Pfam" id="PF13193">
    <property type="entry name" value="AMP-binding_C"/>
    <property type="match status" value="1"/>
</dbReference>
<dbReference type="OrthoDB" id="9766486at2"/>
<dbReference type="Proteomes" id="UP000061135">
    <property type="component" value="Chromosome"/>
</dbReference>
<organism evidence="5 6">
    <name type="scientific">Polynucleobacter duraquae</name>
    <dbReference type="NCBI Taxonomy" id="1835254"/>
    <lineage>
        <taxon>Bacteria</taxon>
        <taxon>Pseudomonadati</taxon>
        <taxon>Pseudomonadota</taxon>
        <taxon>Betaproteobacteria</taxon>
        <taxon>Burkholderiales</taxon>
        <taxon>Burkholderiaceae</taxon>
        <taxon>Polynucleobacter</taxon>
    </lineage>
</organism>
<dbReference type="PANTHER" id="PTHR43201:SF5">
    <property type="entry name" value="MEDIUM-CHAIN ACYL-COA LIGASE ACSF2, MITOCHONDRIAL"/>
    <property type="match status" value="1"/>
</dbReference>
<dbReference type="SUPFAM" id="SSF56801">
    <property type="entry name" value="Acetyl-CoA synthetase-like"/>
    <property type="match status" value="1"/>
</dbReference>
<accession>A0A0E3V234</accession>
<reference evidence="5 6" key="1">
    <citation type="submission" date="2014-03" db="EMBL/GenBank/DDBJ databases">
        <title>Genome of Polynucleobacter strain MWH-MoK4.</title>
        <authorList>
            <person name="Hahn M.W."/>
        </authorList>
    </citation>
    <scope>NUCLEOTIDE SEQUENCE [LARGE SCALE GENOMIC DNA]</scope>
    <source>
        <strain evidence="5 6">MWH-MoK4</strain>
    </source>
</reference>
<evidence type="ECO:0000313" key="6">
    <source>
        <dbReference type="Proteomes" id="UP000061135"/>
    </source>
</evidence>
<dbReference type="Gene3D" id="3.40.50.12780">
    <property type="entry name" value="N-terminal domain of ligase-like"/>
    <property type="match status" value="1"/>
</dbReference>
<dbReference type="KEGG" id="pdq:CL55_00016800"/>
<dbReference type="InterPro" id="IPR045851">
    <property type="entry name" value="AMP-bd_C_sf"/>
</dbReference>
<feature type="domain" description="AMP-binding enzyme C-terminal" evidence="4">
    <location>
        <begin position="428"/>
        <end position="503"/>
    </location>
</feature>
<keyword evidence="6" id="KW-1185">Reference proteome</keyword>
<keyword evidence="2 5" id="KW-0436">Ligase</keyword>
<evidence type="ECO:0000256" key="1">
    <source>
        <dbReference type="ARBA" id="ARBA00006432"/>
    </source>
</evidence>
<dbReference type="STRING" id="1835254.CL55_00016800"/>
<dbReference type="Pfam" id="PF00501">
    <property type="entry name" value="AMP-binding"/>
    <property type="match status" value="1"/>
</dbReference>
<evidence type="ECO:0000259" key="3">
    <source>
        <dbReference type="Pfam" id="PF00501"/>
    </source>
</evidence>
<dbReference type="GO" id="GO:0006631">
    <property type="term" value="P:fatty acid metabolic process"/>
    <property type="evidence" value="ECO:0007669"/>
    <property type="project" value="TreeGrafter"/>
</dbReference>
<dbReference type="GO" id="GO:0031956">
    <property type="term" value="F:medium-chain fatty acid-CoA ligase activity"/>
    <property type="evidence" value="ECO:0007669"/>
    <property type="project" value="TreeGrafter"/>
</dbReference>
<protein>
    <submittedName>
        <fullName evidence="5">Acyl-CoA synthetases (AMP-forming)/AMP-acid ligases II</fullName>
    </submittedName>
</protein>
<dbReference type="AlphaFoldDB" id="A0A0E3V234"/>
<dbReference type="Gene3D" id="3.30.300.30">
    <property type="match status" value="1"/>
</dbReference>
<evidence type="ECO:0000259" key="4">
    <source>
        <dbReference type="Pfam" id="PF13193"/>
    </source>
</evidence>
<proteinExistence type="inferred from homology"/>
<dbReference type="PROSITE" id="PS00455">
    <property type="entry name" value="AMP_BINDING"/>
    <property type="match status" value="1"/>
</dbReference>
<dbReference type="InterPro" id="IPR042099">
    <property type="entry name" value="ANL_N_sf"/>
</dbReference>
<dbReference type="RefSeq" id="WP_046330696.1">
    <property type="nucleotide sequence ID" value="NZ_CP007501.1"/>
</dbReference>
<gene>
    <name evidence="5" type="ORF">CL55_00016800</name>
</gene>
<dbReference type="HOGENOM" id="CLU_000022_59_7_4"/>
<dbReference type="InterPro" id="IPR025110">
    <property type="entry name" value="AMP-bd_C"/>
</dbReference>
<dbReference type="InterPro" id="IPR000873">
    <property type="entry name" value="AMP-dep_synth/lig_dom"/>
</dbReference>
<dbReference type="EMBL" id="CP007501">
    <property type="protein sequence ID" value="AKD26013.1"/>
    <property type="molecule type" value="Genomic_DNA"/>
</dbReference>
<dbReference type="InterPro" id="IPR020845">
    <property type="entry name" value="AMP-binding_CS"/>
</dbReference>
<dbReference type="PANTHER" id="PTHR43201">
    <property type="entry name" value="ACYL-COA SYNTHETASE"/>
    <property type="match status" value="1"/>
</dbReference>